<accession>A0ABN8NYW2</accession>
<dbReference type="EMBL" id="CALNXK010000042">
    <property type="protein sequence ID" value="CAH3126464.1"/>
    <property type="molecule type" value="Genomic_DNA"/>
</dbReference>
<gene>
    <name evidence="2" type="ORF">PLOB_00032447</name>
</gene>
<evidence type="ECO:0000256" key="1">
    <source>
        <dbReference type="SAM" id="SignalP"/>
    </source>
</evidence>
<feature type="signal peptide" evidence="1">
    <location>
        <begin position="1"/>
        <end position="17"/>
    </location>
</feature>
<name>A0ABN8NYW2_9CNID</name>
<proteinExistence type="predicted"/>
<evidence type="ECO:0000313" key="2">
    <source>
        <dbReference type="EMBL" id="CAH3126464.1"/>
    </source>
</evidence>
<keyword evidence="3" id="KW-1185">Reference proteome</keyword>
<comment type="caution">
    <text evidence="2">The sequence shown here is derived from an EMBL/GenBank/DDBJ whole genome shotgun (WGS) entry which is preliminary data.</text>
</comment>
<protein>
    <submittedName>
        <fullName evidence="2">Uncharacterized protein</fullName>
    </submittedName>
</protein>
<evidence type="ECO:0000313" key="3">
    <source>
        <dbReference type="Proteomes" id="UP001159405"/>
    </source>
</evidence>
<dbReference type="Proteomes" id="UP001159405">
    <property type="component" value="Unassembled WGS sequence"/>
</dbReference>
<reference evidence="2 3" key="1">
    <citation type="submission" date="2022-05" db="EMBL/GenBank/DDBJ databases">
        <authorList>
            <consortium name="Genoscope - CEA"/>
            <person name="William W."/>
        </authorList>
    </citation>
    <scope>NUCLEOTIDE SEQUENCE [LARGE SCALE GENOMIC DNA]</scope>
</reference>
<sequence>MKRIFLVFLALIAVIYAEPDRHPYVQCKIDLYDCMNTPDKGTMECLKEYMTCMEQLIPTLPPMPPSVQCVKDLYKCFTKNEVGNFACVKTFGSCLNQELPSYIQACNSEVQQCWNSVTGYMDRFKCCTSFAYCFLNGPTAAPSAAVFDAIEEEDQSNDLSDAAKCKGDFGKCLKEEKGKNPKICFKKLRDCMVALIPPYVIQCKDKAKQCYNNASGLEDKLTCGKEFAICIMAGIRSEYFEDLVLNDGEIPPRHPYFQCKIDLYDCMFHDDTKGWWTCTKEYVTCMKQLIPPRPQSVVTCNKEVAQCWSSASDYNIAAKFKCCTSFAYCFLNGPTPAPSIAALKVEDASQMQDVSGGIQCKKDLYSCLKPGEDKKVCFKKYKACMYALVPPYVQCKVDLYNCFKDGNETKTGCLSKYKTCMASLLPTMPYFVTLCKMDLSWCTTHSQDWKETGTCYLEFSKCLKDGGPTPVTYAPELAAAKMDDQPTRGQFAQCQIDLYDCNNRGDKTAAECLTDYKTCMAQLIPPYVETCNQEFKECENNASGFLEKAKCATDFAVCLKNGGPTTAPAL</sequence>
<organism evidence="2 3">
    <name type="scientific">Porites lobata</name>
    <dbReference type="NCBI Taxonomy" id="104759"/>
    <lineage>
        <taxon>Eukaryota</taxon>
        <taxon>Metazoa</taxon>
        <taxon>Cnidaria</taxon>
        <taxon>Anthozoa</taxon>
        <taxon>Hexacorallia</taxon>
        <taxon>Scleractinia</taxon>
        <taxon>Fungiina</taxon>
        <taxon>Poritidae</taxon>
        <taxon>Porites</taxon>
    </lineage>
</organism>
<keyword evidence="1" id="KW-0732">Signal</keyword>
<feature type="chain" id="PRO_5045115481" evidence="1">
    <location>
        <begin position="18"/>
        <end position="570"/>
    </location>
</feature>